<keyword evidence="6 9" id="KW-1133">Transmembrane helix</keyword>
<feature type="transmembrane region" description="Helical" evidence="9">
    <location>
        <begin position="412"/>
        <end position="430"/>
    </location>
</feature>
<feature type="transmembrane region" description="Helical" evidence="9">
    <location>
        <begin position="351"/>
        <end position="375"/>
    </location>
</feature>
<feature type="transmembrane region" description="Helical" evidence="9">
    <location>
        <begin position="277"/>
        <end position="305"/>
    </location>
</feature>
<feature type="transmembrane region" description="Helical" evidence="9">
    <location>
        <begin position="155"/>
        <end position="172"/>
    </location>
</feature>
<proteinExistence type="inferred from homology"/>
<gene>
    <name evidence="10" type="ORF">CCUN_0551</name>
</gene>
<dbReference type="Proteomes" id="UP000192902">
    <property type="component" value="Chromosome"/>
</dbReference>
<feature type="transmembrane region" description="Helical" evidence="9">
    <location>
        <begin position="326"/>
        <end position="345"/>
    </location>
</feature>
<sequence length="438" mass="47230">MNSKLGFFSVVLLGFNAIVGTGIFLLPNKIVALVGPFALVVVIFVAVLVFLIALCFAEVSAKFERNGGAYVYAREAFGEFVGFEVGFMKYAIAIIAWATMITGFSEAFGSFVFGINADIPTHFKAFTAVFLILLLTAMNLAGIGFSKIFNNTATLVKFTPLVCFILICLWYVRAENFTPFIALGTDDKGEILPFWDAFGMAALIIFYAFTGFESLAIAAEDYKNPKKDLPKALILVMLGICVFYLLIIGVSIGILGLDLAKSNAPIAAAFNVVFNGIGAFIVQIATLISIAGISIASSILTPRVGQAIAQDRLIPNFIAYKNKKGTPVYAILITGIITLALALYGTLIGSFAILAAISVISRFIQYVPTCLAVIALRKRKNLPQSPFKLPFIVPILAVLISFWLLFNAPLSDIIIGLGGLVIGAVFYIFAKIKNKNQI</sequence>
<feature type="transmembrane region" description="Helical" evidence="9">
    <location>
        <begin position="30"/>
        <end position="56"/>
    </location>
</feature>
<evidence type="ECO:0000313" key="11">
    <source>
        <dbReference type="Proteomes" id="UP000192902"/>
    </source>
</evidence>
<evidence type="ECO:0000256" key="1">
    <source>
        <dbReference type="ARBA" id="ARBA00004651"/>
    </source>
</evidence>
<feature type="transmembrane region" description="Helical" evidence="9">
    <location>
        <begin position="387"/>
        <end position="406"/>
    </location>
</feature>
<dbReference type="AlphaFoldDB" id="A0A1W6BVS1"/>
<dbReference type="PANTHER" id="PTHR42770:SF18">
    <property type="entry name" value="ARGININE_AGMATINE ANTIPORTER"/>
    <property type="match status" value="1"/>
</dbReference>
<dbReference type="OrthoDB" id="127638at2"/>
<dbReference type="STRING" id="1121267.CCUN_0551"/>
<dbReference type="GO" id="GO:0022857">
    <property type="term" value="F:transmembrane transporter activity"/>
    <property type="evidence" value="ECO:0007669"/>
    <property type="project" value="InterPro"/>
</dbReference>
<feature type="transmembrane region" description="Helical" evidence="9">
    <location>
        <begin position="90"/>
        <end position="113"/>
    </location>
</feature>
<dbReference type="EMBL" id="CP020867">
    <property type="protein sequence ID" value="ARJ56188.1"/>
    <property type="molecule type" value="Genomic_DNA"/>
</dbReference>
<evidence type="ECO:0000256" key="3">
    <source>
        <dbReference type="ARBA" id="ARBA00021069"/>
    </source>
</evidence>
<dbReference type="eggNOG" id="COG0531">
    <property type="taxonomic scope" value="Bacteria"/>
</dbReference>
<dbReference type="InterPro" id="IPR050367">
    <property type="entry name" value="APC_superfamily"/>
</dbReference>
<comment type="subcellular location">
    <subcellularLocation>
        <location evidence="1">Cell membrane</location>
        <topology evidence="1">Multi-pass membrane protein</topology>
    </subcellularLocation>
</comment>
<evidence type="ECO:0000256" key="6">
    <source>
        <dbReference type="ARBA" id="ARBA00022989"/>
    </source>
</evidence>
<protein>
    <recommendedName>
        <fullName evidence="3">Arginine/agmatine antiporter</fullName>
    </recommendedName>
</protein>
<accession>A0A1W6BVS1</accession>
<reference evidence="10 11" key="1">
    <citation type="submission" date="2017-04" db="EMBL/GenBank/DDBJ databases">
        <title>Complete genome sequence of the Campylobacter cuniculorum type strain LMG24588.</title>
        <authorList>
            <person name="Miller W.G."/>
            <person name="Yee E."/>
            <person name="Revez J."/>
            <person name="Bono J.L."/>
            <person name="Rossi M."/>
        </authorList>
    </citation>
    <scope>NUCLEOTIDE SEQUENCE [LARGE SCALE GENOMIC DNA]</scope>
    <source>
        <strain evidence="10 11">LMG 24588</strain>
    </source>
</reference>
<comment type="function">
    <text evidence="8">Major component of the acid-resistance (AR) system allowing enteric pathogens to survive the acidic environment in the stomach. Exchanges extracellular arginine for its intracellular decarboxylation product agmatine (Agm) thereby expelling intracellular protons. Probably undergoes several conformational states in order to translocate the substrate across the membrane; keeps the substrate accessible to only 1 side of the membrane at a time by opening and closing 3 membrane-internal gates.</text>
</comment>
<dbReference type="InterPro" id="IPR002293">
    <property type="entry name" value="AA/rel_permease1"/>
</dbReference>
<evidence type="ECO:0000256" key="8">
    <source>
        <dbReference type="ARBA" id="ARBA00045636"/>
    </source>
</evidence>
<evidence type="ECO:0000256" key="4">
    <source>
        <dbReference type="ARBA" id="ARBA00022475"/>
    </source>
</evidence>
<evidence type="ECO:0000256" key="9">
    <source>
        <dbReference type="SAM" id="Phobius"/>
    </source>
</evidence>
<keyword evidence="5 9" id="KW-0812">Transmembrane</keyword>
<organism evidence="10 11">
    <name type="scientific">Campylobacter cuniculorum DSM 23162 = LMG 24588</name>
    <dbReference type="NCBI Taxonomy" id="1121267"/>
    <lineage>
        <taxon>Bacteria</taxon>
        <taxon>Pseudomonadati</taxon>
        <taxon>Campylobacterota</taxon>
        <taxon>Epsilonproteobacteria</taxon>
        <taxon>Campylobacterales</taxon>
        <taxon>Campylobacteraceae</taxon>
        <taxon>Campylobacter</taxon>
    </lineage>
</organism>
<keyword evidence="4" id="KW-1003">Cell membrane</keyword>
<feature type="transmembrane region" description="Helical" evidence="9">
    <location>
        <begin position="192"/>
        <end position="212"/>
    </location>
</feature>
<keyword evidence="7 9" id="KW-0472">Membrane</keyword>
<dbReference type="GO" id="GO:0005886">
    <property type="term" value="C:plasma membrane"/>
    <property type="evidence" value="ECO:0007669"/>
    <property type="project" value="UniProtKB-SubCell"/>
</dbReference>
<dbReference type="RefSeq" id="WP_027306358.1">
    <property type="nucleotide sequence ID" value="NZ_CP020867.1"/>
</dbReference>
<evidence type="ECO:0000256" key="7">
    <source>
        <dbReference type="ARBA" id="ARBA00023136"/>
    </source>
</evidence>
<feature type="transmembrane region" description="Helical" evidence="9">
    <location>
        <begin position="125"/>
        <end position="143"/>
    </location>
</feature>
<dbReference type="PANTHER" id="PTHR42770">
    <property type="entry name" value="AMINO ACID TRANSPORTER-RELATED"/>
    <property type="match status" value="1"/>
</dbReference>
<evidence type="ECO:0000256" key="5">
    <source>
        <dbReference type="ARBA" id="ARBA00022692"/>
    </source>
</evidence>
<dbReference type="Pfam" id="PF13520">
    <property type="entry name" value="AA_permease_2"/>
    <property type="match status" value="1"/>
</dbReference>
<dbReference type="Gene3D" id="1.20.1740.10">
    <property type="entry name" value="Amino acid/polyamine transporter I"/>
    <property type="match status" value="1"/>
</dbReference>
<dbReference type="KEGG" id="ccun:CCUN_0551"/>
<comment type="similarity">
    <text evidence="2">Belongs to the amino acid-polyamine-organocation (APC) superfamily. Basic amino acid/polyamine antiporter (APA) (TC 2.A.3.2) family.</text>
</comment>
<evidence type="ECO:0000256" key="2">
    <source>
        <dbReference type="ARBA" id="ARBA00008220"/>
    </source>
</evidence>
<dbReference type="PIRSF" id="PIRSF006060">
    <property type="entry name" value="AA_transporter"/>
    <property type="match status" value="1"/>
</dbReference>
<feature type="transmembrane region" description="Helical" evidence="9">
    <location>
        <begin position="233"/>
        <end position="257"/>
    </location>
</feature>
<evidence type="ECO:0000313" key="10">
    <source>
        <dbReference type="EMBL" id="ARJ56188.1"/>
    </source>
</evidence>
<name>A0A1W6BVS1_9BACT</name>